<gene>
    <name evidence="5" type="ORF">OXX778_LOCUS6206</name>
</gene>
<dbReference type="InterPro" id="IPR015943">
    <property type="entry name" value="WD40/YVTN_repeat-like_dom_sf"/>
</dbReference>
<dbReference type="Gene3D" id="2.130.10.10">
    <property type="entry name" value="YVTN repeat-like/Quinoprotein amine dehydrogenase"/>
    <property type="match status" value="1"/>
</dbReference>
<accession>A0A813SJ20</accession>
<keyword evidence="6" id="KW-1185">Reference proteome</keyword>
<keyword evidence="1 3" id="KW-0853">WD repeat</keyword>
<dbReference type="Proteomes" id="UP000663879">
    <property type="component" value="Unassembled WGS sequence"/>
</dbReference>
<name>A0A813SJ20_9BILA</name>
<evidence type="ECO:0000256" key="3">
    <source>
        <dbReference type="PROSITE-ProRule" id="PRU00221"/>
    </source>
</evidence>
<dbReference type="InterPro" id="IPR019775">
    <property type="entry name" value="WD40_repeat_CS"/>
</dbReference>
<feature type="chain" id="PRO_5033066065" evidence="4">
    <location>
        <begin position="16"/>
        <end position="156"/>
    </location>
</feature>
<dbReference type="InterPro" id="IPR001680">
    <property type="entry name" value="WD40_rpt"/>
</dbReference>
<dbReference type="PROSITE" id="PS00678">
    <property type="entry name" value="WD_REPEATS_1"/>
    <property type="match status" value="1"/>
</dbReference>
<evidence type="ECO:0000256" key="2">
    <source>
        <dbReference type="ARBA" id="ARBA00022737"/>
    </source>
</evidence>
<evidence type="ECO:0000256" key="1">
    <source>
        <dbReference type="ARBA" id="ARBA00022574"/>
    </source>
</evidence>
<comment type="caution">
    <text evidence="5">The sequence shown here is derived from an EMBL/GenBank/DDBJ whole genome shotgun (WGS) entry which is preliminary data.</text>
</comment>
<keyword evidence="4" id="KW-0732">Signal</keyword>
<feature type="repeat" description="WD" evidence="3">
    <location>
        <begin position="39"/>
        <end position="80"/>
    </location>
</feature>
<keyword evidence="2" id="KW-0677">Repeat</keyword>
<protein>
    <submittedName>
        <fullName evidence="5">Uncharacterized protein</fullName>
    </submittedName>
</protein>
<evidence type="ECO:0000313" key="6">
    <source>
        <dbReference type="Proteomes" id="UP000663879"/>
    </source>
</evidence>
<reference evidence="5" key="1">
    <citation type="submission" date="2021-02" db="EMBL/GenBank/DDBJ databases">
        <authorList>
            <person name="Nowell W R."/>
        </authorList>
    </citation>
    <scope>NUCLEOTIDE SEQUENCE</scope>
    <source>
        <strain evidence="5">Ploen Becks lab</strain>
    </source>
</reference>
<evidence type="ECO:0000256" key="4">
    <source>
        <dbReference type="SAM" id="SignalP"/>
    </source>
</evidence>
<dbReference type="AlphaFoldDB" id="A0A813SJ20"/>
<dbReference type="SUPFAM" id="SSF50998">
    <property type="entry name" value="Quinoprotein alcohol dehydrogenase-like"/>
    <property type="match status" value="1"/>
</dbReference>
<dbReference type="EMBL" id="CAJNOC010000720">
    <property type="protein sequence ID" value="CAF0795804.1"/>
    <property type="molecule type" value="Genomic_DNA"/>
</dbReference>
<feature type="signal peptide" evidence="4">
    <location>
        <begin position="1"/>
        <end position="15"/>
    </location>
</feature>
<dbReference type="InterPro" id="IPR011047">
    <property type="entry name" value="Quinoprotein_ADH-like_sf"/>
</dbReference>
<organism evidence="5 6">
    <name type="scientific">Brachionus calyciflorus</name>
    <dbReference type="NCBI Taxonomy" id="104777"/>
    <lineage>
        <taxon>Eukaryota</taxon>
        <taxon>Metazoa</taxon>
        <taxon>Spiralia</taxon>
        <taxon>Gnathifera</taxon>
        <taxon>Rotifera</taxon>
        <taxon>Eurotatoria</taxon>
        <taxon>Monogononta</taxon>
        <taxon>Pseudotrocha</taxon>
        <taxon>Ploima</taxon>
        <taxon>Brachionidae</taxon>
        <taxon>Brachionus</taxon>
    </lineage>
</organism>
<proteinExistence type="predicted"/>
<evidence type="ECO:0000313" key="5">
    <source>
        <dbReference type="EMBL" id="CAF0795804.1"/>
    </source>
</evidence>
<dbReference type="PROSITE" id="PS50082">
    <property type="entry name" value="WD_REPEATS_2"/>
    <property type="match status" value="1"/>
</dbReference>
<sequence>MIFLVLVFSLEVSNAQLYVTSTGGGVVDLWNTSSIWRTIRNSSSAIKVLEYDSVKKYLYAGSENGIVNIWDLDRNLLVKTWNENGNIISIKKINMTHLSLIANNQLVIVSELNYSRKQFGLGSGYQLDTLNIIENENKILIGSGNKKTLSIFCLYR</sequence>